<comment type="caution">
    <text evidence="1">The sequence shown here is derived from an EMBL/GenBank/DDBJ whole genome shotgun (WGS) entry which is preliminary data.</text>
</comment>
<name>A0ABP9VW18_9BACT</name>
<evidence type="ECO:0000313" key="2">
    <source>
        <dbReference type="Proteomes" id="UP001416858"/>
    </source>
</evidence>
<gene>
    <name evidence="1" type="ORF">Rcae01_03471</name>
</gene>
<sequence>MLADLGNGERYLLVATLARSLRNGWGVMQSTRWRASPQRRFPKFVPGCLL</sequence>
<reference evidence="1 2" key="1">
    <citation type="submission" date="2024-02" db="EMBL/GenBank/DDBJ databases">
        <title>Rhodopirellula caenicola NBRC 110016.</title>
        <authorList>
            <person name="Ichikawa N."/>
            <person name="Katano-Makiyama Y."/>
            <person name="Hidaka K."/>
        </authorList>
    </citation>
    <scope>NUCLEOTIDE SEQUENCE [LARGE SCALE GENOMIC DNA]</scope>
    <source>
        <strain evidence="1 2">NBRC 110016</strain>
    </source>
</reference>
<dbReference type="Proteomes" id="UP001416858">
    <property type="component" value="Unassembled WGS sequence"/>
</dbReference>
<evidence type="ECO:0000313" key="1">
    <source>
        <dbReference type="EMBL" id="GAA5508012.1"/>
    </source>
</evidence>
<keyword evidence="2" id="KW-1185">Reference proteome</keyword>
<dbReference type="EMBL" id="BAABRO010000007">
    <property type="protein sequence ID" value="GAA5508012.1"/>
    <property type="molecule type" value="Genomic_DNA"/>
</dbReference>
<protein>
    <submittedName>
        <fullName evidence="1">Uncharacterized protein</fullName>
    </submittedName>
</protein>
<organism evidence="1 2">
    <name type="scientific">Novipirellula caenicola</name>
    <dbReference type="NCBI Taxonomy" id="1536901"/>
    <lineage>
        <taxon>Bacteria</taxon>
        <taxon>Pseudomonadati</taxon>
        <taxon>Planctomycetota</taxon>
        <taxon>Planctomycetia</taxon>
        <taxon>Pirellulales</taxon>
        <taxon>Pirellulaceae</taxon>
        <taxon>Novipirellula</taxon>
    </lineage>
</organism>
<accession>A0ABP9VW18</accession>
<proteinExistence type="predicted"/>